<keyword evidence="3" id="KW-0804">Transcription</keyword>
<evidence type="ECO:0000256" key="2">
    <source>
        <dbReference type="ARBA" id="ARBA00023125"/>
    </source>
</evidence>
<dbReference type="InterPro" id="IPR050109">
    <property type="entry name" value="HTH-type_TetR-like_transc_reg"/>
</dbReference>
<evidence type="ECO:0000313" key="7">
    <source>
        <dbReference type="EMBL" id="QEV44543.1"/>
    </source>
</evidence>
<feature type="domain" description="HTH tetR-type" evidence="6">
    <location>
        <begin position="13"/>
        <end position="73"/>
    </location>
</feature>
<keyword evidence="2 4" id="KW-0238">DNA-binding</keyword>
<gene>
    <name evidence="7" type="ORF">CP980_05180</name>
</gene>
<dbReference type="Pfam" id="PF00440">
    <property type="entry name" value="TetR_N"/>
    <property type="match status" value="1"/>
</dbReference>
<sequence length="230" mass="24887">MEKTTGLRENKKLRTRRQLAATALELFLERGFDAVSVADVAAAAEVSKPTLFRYFPSKEDLVLDRFADHQDEAARIVRDRPAGQTPVGAVRTHFLGALAERDPITGLCDHPGVLAFQRLLYSTASLESRMSHYTDREVELLAAVLEAESVRPLAARLAATHLVAVRHALGRENYLRMDAGQSADAAHPAAVADAEEAFAMLADGLDRTLPRAEAEPRPEAEPGAEAAPGA</sequence>
<evidence type="ECO:0000259" key="6">
    <source>
        <dbReference type="PROSITE" id="PS50977"/>
    </source>
</evidence>
<dbReference type="KEGG" id="svn:CP980_05180"/>
<dbReference type="AlphaFoldDB" id="A0A5J6J2Z4"/>
<dbReference type="GO" id="GO:0000976">
    <property type="term" value="F:transcription cis-regulatory region binding"/>
    <property type="evidence" value="ECO:0007669"/>
    <property type="project" value="TreeGrafter"/>
</dbReference>
<dbReference type="FunFam" id="1.10.10.60:FF:000141">
    <property type="entry name" value="TetR family transcriptional regulator"/>
    <property type="match status" value="1"/>
</dbReference>
<dbReference type="InterPro" id="IPR001647">
    <property type="entry name" value="HTH_TetR"/>
</dbReference>
<dbReference type="PROSITE" id="PS50977">
    <property type="entry name" value="HTH_TETR_2"/>
    <property type="match status" value="1"/>
</dbReference>
<reference evidence="7 8" key="1">
    <citation type="submission" date="2017-09" db="EMBL/GenBank/DDBJ databases">
        <authorList>
            <person name="Lee N."/>
            <person name="Cho B.-K."/>
        </authorList>
    </citation>
    <scope>NUCLEOTIDE SEQUENCE [LARGE SCALE GENOMIC DNA]</scope>
    <source>
        <strain evidence="7 8">ATCC 27476</strain>
    </source>
</reference>
<proteinExistence type="predicted"/>
<dbReference type="SUPFAM" id="SSF46689">
    <property type="entry name" value="Homeodomain-like"/>
    <property type="match status" value="1"/>
</dbReference>
<accession>A0A5J6J2Z4</accession>
<dbReference type="Proteomes" id="UP000325563">
    <property type="component" value="Chromosome"/>
</dbReference>
<dbReference type="Gene3D" id="1.10.357.10">
    <property type="entry name" value="Tetracycline Repressor, domain 2"/>
    <property type="match status" value="1"/>
</dbReference>
<feature type="region of interest" description="Disordered" evidence="5">
    <location>
        <begin position="207"/>
        <end position="230"/>
    </location>
</feature>
<protein>
    <submittedName>
        <fullName evidence="7">TetR/AcrR family transcriptional regulator</fullName>
    </submittedName>
</protein>
<evidence type="ECO:0000256" key="3">
    <source>
        <dbReference type="ARBA" id="ARBA00023163"/>
    </source>
</evidence>
<dbReference type="PANTHER" id="PTHR30055:SF234">
    <property type="entry name" value="HTH-TYPE TRANSCRIPTIONAL REGULATOR BETI"/>
    <property type="match status" value="1"/>
</dbReference>
<evidence type="ECO:0000256" key="4">
    <source>
        <dbReference type="PROSITE-ProRule" id="PRU00335"/>
    </source>
</evidence>
<dbReference type="InterPro" id="IPR023772">
    <property type="entry name" value="DNA-bd_HTH_TetR-type_CS"/>
</dbReference>
<feature type="compositionally biased region" description="Low complexity" evidence="5">
    <location>
        <begin position="221"/>
        <end position="230"/>
    </location>
</feature>
<evidence type="ECO:0000256" key="1">
    <source>
        <dbReference type="ARBA" id="ARBA00023015"/>
    </source>
</evidence>
<dbReference type="GO" id="GO:0045892">
    <property type="term" value="P:negative regulation of DNA-templated transcription"/>
    <property type="evidence" value="ECO:0007669"/>
    <property type="project" value="UniProtKB-ARBA"/>
</dbReference>
<dbReference type="PRINTS" id="PR00455">
    <property type="entry name" value="HTHTETR"/>
</dbReference>
<name>A0A5J6J2Z4_STRVI</name>
<dbReference type="RefSeq" id="WP_150492757.1">
    <property type="nucleotide sequence ID" value="NZ_BNBW01000001.1"/>
</dbReference>
<dbReference type="InterPro" id="IPR009057">
    <property type="entry name" value="Homeodomain-like_sf"/>
</dbReference>
<evidence type="ECO:0000313" key="8">
    <source>
        <dbReference type="Proteomes" id="UP000325563"/>
    </source>
</evidence>
<dbReference type="EMBL" id="CP023692">
    <property type="protein sequence ID" value="QEV44543.1"/>
    <property type="molecule type" value="Genomic_DNA"/>
</dbReference>
<keyword evidence="8" id="KW-1185">Reference proteome</keyword>
<organism evidence="7 8">
    <name type="scientific">Streptomyces vinaceus</name>
    <dbReference type="NCBI Taxonomy" id="1960"/>
    <lineage>
        <taxon>Bacteria</taxon>
        <taxon>Bacillati</taxon>
        <taxon>Actinomycetota</taxon>
        <taxon>Actinomycetes</taxon>
        <taxon>Kitasatosporales</taxon>
        <taxon>Streptomycetaceae</taxon>
        <taxon>Streptomyces</taxon>
    </lineage>
</organism>
<dbReference type="GO" id="GO:0003700">
    <property type="term" value="F:DNA-binding transcription factor activity"/>
    <property type="evidence" value="ECO:0007669"/>
    <property type="project" value="TreeGrafter"/>
</dbReference>
<dbReference type="PROSITE" id="PS01081">
    <property type="entry name" value="HTH_TETR_1"/>
    <property type="match status" value="1"/>
</dbReference>
<dbReference type="PANTHER" id="PTHR30055">
    <property type="entry name" value="HTH-TYPE TRANSCRIPTIONAL REGULATOR RUTR"/>
    <property type="match status" value="1"/>
</dbReference>
<feature type="compositionally biased region" description="Basic and acidic residues" evidence="5">
    <location>
        <begin position="207"/>
        <end position="220"/>
    </location>
</feature>
<dbReference type="GeneID" id="95609957"/>
<feature type="DNA-binding region" description="H-T-H motif" evidence="4">
    <location>
        <begin position="36"/>
        <end position="55"/>
    </location>
</feature>
<evidence type="ECO:0000256" key="5">
    <source>
        <dbReference type="SAM" id="MobiDB-lite"/>
    </source>
</evidence>
<keyword evidence="1" id="KW-0805">Transcription regulation</keyword>